<dbReference type="InterPro" id="IPR015943">
    <property type="entry name" value="WD40/YVTN_repeat-like_dom_sf"/>
</dbReference>
<dbReference type="SUPFAM" id="SSF69322">
    <property type="entry name" value="Tricorn protease domain 2"/>
    <property type="match status" value="1"/>
</dbReference>
<dbReference type="STRING" id="1121439.dsat_2320"/>
<accession>S7TCK7</accession>
<dbReference type="Pfam" id="PF00400">
    <property type="entry name" value="WD40"/>
    <property type="match status" value="2"/>
</dbReference>
<dbReference type="eggNOG" id="COG3386">
    <property type="taxonomic scope" value="Bacteria"/>
</dbReference>
<protein>
    <submittedName>
        <fullName evidence="1">WD-40 repeat-containing protein</fullName>
    </submittedName>
</protein>
<dbReference type="PANTHER" id="PTHR19879:SF9">
    <property type="entry name" value="TRANSCRIPTION INITIATION FACTOR TFIID SUBUNIT 5"/>
    <property type="match status" value="1"/>
</dbReference>
<sequence length="342" mass="35912">MTFSPDAAVPGLFRVEVGAYATACAFSPNGETLALATGDGKLLLVSPATREALLTKPHEGAILCLQATAEGFVSGGDDGRIMRTAENGASEEMYQRKGRWIEHLAVCAGGRLAAAMGREVALFEPGTAQPRLLGPLRSSVAGLRSGLGGRLLAATHNDGLTLWDMPPSSPEGRLLEAQGSHLSLALSADGRFAACATQDKAVRIFDLRENEGYALEGYPIKVESLAFDAENRRLLTGGEQAVVAWDILAPEEERGKAIIFGAFEHGFLRVVAPHPALPLVCAGFDGGVVFLGDVSRRTAKPLFTLPGDRVTCLAWSHNGRHLAGGSDSGGLFLLDLVALATA</sequence>
<dbReference type="Proteomes" id="UP000014975">
    <property type="component" value="Unassembled WGS sequence"/>
</dbReference>
<comment type="caution">
    <text evidence="1">The sequence shown here is derived from an EMBL/GenBank/DDBJ whole genome shotgun (WGS) entry which is preliminary data.</text>
</comment>
<dbReference type="OrthoDB" id="9765809at2"/>
<keyword evidence="2" id="KW-1185">Reference proteome</keyword>
<dbReference type="Gene3D" id="2.130.10.10">
    <property type="entry name" value="YVTN repeat-like/Quinoprotein amine dehydrogenase"/>
    <property type="match status" value="3"/>
</dbReference>
<dbReference type="PATRIC" id="fig|1121439.3.peg.712"/>
<dbReference type="PANTHER" id="PTHR19879">
    <property type="entry name" value="TRANSCRIPTION INITIATION FACTOR TFIID"/>
    <property type="match status" value="1"/>
</dbReference>
<organism evidence="1 2">
    <name type="scientific">Alkalidesulfovibrio alkalitolerans DSM 16529</name>
    <dbReference type="NCBI Taxonomy" id="1121439"/>
    <lineage>
        <taxon>Bacteria</taxon>
        <taxon>Pseudomonadati</taxon>
        <taxon>Thermodesulfobacteriota</taxon>
        <taxon>Desulfovibrionia</taxon>
        <taxon>Desulfovibrionales</taxon>
        <taxon>Desulfovibrionaceae</taxon>
        <taxon>Alkalidesulfovibrio</taxon>
    </lineage>
</organism>
<reference evidence="1 2" key="1">
    <citation type="journal article" date="2013" name="Genome Announc.">
        <title>Draft genome sequences for three mercury-methylating, sulfate-reducing bacteria.</title>
        <authorList>
            <person name="Brown S.D."/>
            <person name="Hurt R.A.Jr."/>
            <person name="Gilmour C.C."/>
            <person name="Elias D.A."/>
        </authorList>
    </citation>
    <scope>NUCLEOTIDE SEQUENCE [LARGE SCALE GENOMIC DNA]</scope>
    <source>
        <strain evidence="1 2">DSM 16529</strain>
    </source>
</reference>
<evidence type="ECO:0000313" key="1">
    <source>
        <dbReference type="EMBL" id="EPR34957.1"/>
    </source>
</evidence>
<dbReference type="SMART" id="SM00320">
    <property type="entry name" value="WD40"/>
    <property type="match status" value="6"/>
</dbReference>
<dbReference type="RefSeq" id="WP_020886206.1">
    <property type="nucleotide sequence ID" value="NZ_ATHI01000005.1"/>
</dbReference>
<evidence type="ECO:0000313" key="2">
    <source>
        <dbReference type="Proteomes" id="UP000014975"/>
    </source>
</evidence>
<dbReference type="InterPro" id="IPR001680">
    <property type="entry name" value="WD40_rpt"/>
</dbReference>
<gene>
    <name evidence="1" type="ORF">dsat_2320</name>
</gene>
<name>S7TCK7_9BACT</name>
<dbReference type="AlphaFoldDB" id="S7TCK7"/>
<dbReference type="EMBL" id="ATHI01000005">
    <property type="protein sequence ID" value="EPR34957.1"/>
    <property type="molecule type" value="Genomic_DNA"/>
</dbReference>
<proteinExistence type="predicted"/>